<dbReference type="SUPFAM" id="SSF56112">
    <property type="entry name" value="Protein kinase-like (PK-like)"/>
    <property type="match status" value="1"/>
</dbReference>
<keyword evidence="2" id="KW-1185">Reference proteome</keyword>
<organism evidence="1 2">
    <name type="scientific">Leptotrombidium deliense</name>
    <dbReference type="NCBI Taxonomy" id="299467"/>
    <lineage>
        <taxon>Eukaryota</taxon>
        <taxon>Metazoa</taxon>
        <taxon>Ecdysozoa</taxon>
        <taxon>Arthropoda</taxon>
        <taxon>Chelicerata</taxon>
        <taxon>Arachnida</taxon>
        <taxon>Acari</taxon>
        <taxon>Acariformes</taxon>
        <taxon>Trombidiformes</taxon>
        <taxon>Prostigmata</taxon>
        <taxon>Anystina</taxon>
        <taxon>Parasitengona</taxon>
        <taxon>Trombiculoidea</taxon>
        <taxon>Trombiculidae</taxon>
        <taxon>Leptotrombidium</taxon>
    </lineage>
</organism>
<dbReference type="EMBL" id="NCKV01066697">
    <property type="protein sequence ID" value="RWR98881.1"/>
    <property type="molecule type" value="Genomic_DNA"/>
</dbReference>
<dbReference type="AlphaFoldDB" id="A0A443Q788"/>
<sequence>MNGTPHIPSQDKLSADFQDFLHQCLESDANKRGSAKELLE</sequence>
<keyword evidence="1" id="KW-0808">Transferase</keyword>
<dbReference type="STRING" id="299467.A0A443Q788"/>
<reference evidence="1 2" key="1">
    <citation type="journal article" date="2018" name="Gigascience">
        <title>Genomes of trombidid mites reveal novel predicted allergens and laterally-transferred genes associated with secondary metabolism.</title>
        <authorList>
            <person name="Dong X."/>
            <person name="Chaisiri K."/>
            <person name="Xia D."/>
            <person name="Armstrong S.D."/>
            <person name="Fang Y."/>
            <person name="Donnelly M.J."/>
            <person name="Kadowaki T."/>
            <person name="McGarry J.W."/>
            <person name="Darby A.C."/>
            <person name="Makepeace B.L."/>
        </authorList>
    </citation>
    <scope>NUCLEOTIDE SEQUENCE [LARGE SCALE GENOMIC DNA]</scope>
    <source>
        <strain evidence="1">UoL-UT</strain>
    </source>
</reference>
<dbReference type="GO" id="GO:0016301">
    <property type="term" value="F:kinase activity"/>
    <property type="evidence" value="ECO:0007669"/>
    <property type="project" value="UniProtKB-KW"/>
</dbReference>
<evidence type="ECO:0000313" key="1">
    <source>
        <dbReference type="EMBL" id="RWR98881.1"/>
    </source>
</evidence>
<dbReference type="InterPro" id="IPR011009">
    <property type="entry name" value="Kinase-like_dom_sf"/>
</dbReference>
<keyword evidence="1" id="KW-0418">Kinase</keyword>
<dbReference type="Proteomes" id="UP000288716">
    <property type="component" value="Unassembled WGS sequence"/>
</dbReference>
<proteinExistence type="predicted"/>
<evidence type="ECO:0000313" key="2">
    <source>
        <dbReference type="Proteomes" id="UP000288716"/>
    </source>
</evidence>
<dbReference type="Gene3D" id="1.10.510.10">
    <property type="entry name" value="Transferase(Phosphotransferase) domain 1"/>
    <property type="match status" value="1"/>
</dbReference>
<protein>
    <submittedName>
        <fullName evidence="1">Serine/threonine-protein kinase PAK 1-like protein</fullName>
    </submittedName>
</protein>
<dbReference type="VEuPathDB" id="VectorBase:LDEU014666"/>
<feature type="non-terminal residue" evidence="1">
    <location>
        <position position="40"/>
    </location>
</feature>
<name>A0A443Q788_9ACAR</name>
<comment type="caution">
    <text evidence="1">The sequence shown here is derived from an EMBL/GenBank/DDBJ whole genome shotgun (WGS) entry which is preliminary data.</text>
</comment>
<gene>
    <name evidence="1" type="ORF">B4U80_07377</name>
</gene>
<accession>A0A443Q788</accession>